<dbReference type="SUPFAM" id="SSF53474">
    <property type="entry name" value="alpha/beta-Hydrolases"/>
    <property type="match status" value="1"/>
</dbReference>
<dbReference type="AlphaFoldDB" id="A0A9W9ALI0"/>
<keyword evidence="2" id="KW-0378">Hydrolase</keyword>
<dbReference type="Pfam" id="PF00561">
    <property type="entry name" value="Abhydrolase_1"/>
    <property type="match status" value="1"/>
</dbReference>
<dbReference type="InterPro" id="IPR000073">
    <property type="entry name" value="AB_hydrolase_1"/>
</dbReference>
<comment type="caution">
    <text evidence="2">The sequence shown here is derived from an EMBL/GenBank/DDBJ whole genome shotgun (WGS) entry which is preliminary data.</text>
</comment>
<dbReference type="InterPro" id="IPR029058">
    <property type="entry name" value="AB_hydrolase_fold"/>
</dbReference>
<organism evidence="2 3">
    <name type="scientific">Lentinula aciculospora</name>
    <dbReference type="NCBI Taxonomy" id="153920"/>
    <lineage>
        <taxon>Eukaryota</taxon>
        <taxon>Fungi</taxon>
        <taxon>Dikarya</taxon>
        <taxon>Basidiomycota</taxon>
        <taxon>Agaricomycotina</taxon>
        <taxon>Agaricomycetes</taxon>
        <taxon>Agaricomycetidae</taxon>
        <taxon>Agaricales</taxon>
        <taxon>Marasmiineae</taxon>
        <taxon>Omphalotaceae</taxon>
        <taxon>Lentinula</taxon>
    </lineage>
</organism>
<keyword evidence="3" id="KW-1185">Reference proteome</keyword>
<name>A0A9W9ALI0_9AGAR</name>
<dbReference type="OrthoDB" id="19657at2759"/>
<dbReference type="GO" id="GO:0016787">
    <property type="term" value="F:hydrolase activity"/>
    <property type="evidence" value="ECO:0007669"/>
    <property type="project" value="UniProtKB-KW"/>
</dbReference>
<evidence type="ECO:0000313" key="3">
    <source>
        <dbReference type="Proteomes" id="UP001150266"/>
    </source>
</evidence>
<reference evidence="2" key="1">
    <citation type="submission" date="2022-08" db="EMBL/GenBank/DDBJ databases">
        <title>A Global Phylogenomic Analysis of the Shiitake Genus Lentinula.</title>
        <authorList>
            <consortium name="DOE Joint Genome Institute"/>
            <person name="Sierra-Patev S."/>
            <person name="Min B."/>
            <person name="Naranjo-Ortiz M."/>
            <person name="Looney B."/>
            <person name="Konkel Z."/>
            <person name="Slot J.C."/>
            <person name="Sakamoto Y."/>
            <person name="Steenwyk J.L."/>
            <person name="Rokas A."/>
            <person name="Carro J."/>
            <person name="Camarero S."/>
            <person name="Ferreira P."/>
            <person name="Molpeceres G."/>
            <person name="Ruiz-Duenas F.J."/>
            <person name="Serrano A."/>
            <person name="Henrissat B."/>
            <person name="Drula E."/>
            <person name="Hughes K.W."/>
            <person name="Mata J.L."/>
            <person name="Ishikawa N.K."/>
            <person name="Vargas-Isla R."/>
            <person name="Ushijima S."/>
            <person name="Smith C.A."/>
            <person name="Ahrendt S."/>
            <person name="Andreopoulos W."/>
            <person name="He G."/>
            <person name="Labutti K."/>
            <person name="Lipzen A."/>
            <person name="Ng V."/>
            <person name="Riley R."/>
            <person name="Sandor L."/>
            <person name="Barry K."/>
            <person name="Martinez A.T."/>
            <person name="Xiao Y."/>
            <person name="Gibbons J.G."/>
            <person name="Terashima K."/>
            <person name="Grigoriev I.V."/>
            <person name="Hibbett D.S."/>
        </authorList>
    </citation>
    <scope>NUCLEOTIDE SEQUENCE</scope>
    <source>
        <strain evidence="2">JLM2183</strain>
    </source>
</reference>
<feature type="domain" description="AB hydrolase-1" evidence="1">
    <location>
        <begin position="35"/>
        <end position="135"/>
    </location>
</feature>
<protein>
    <submittedName>
        <fullName evidence="2">Alpha/Beta hydrolase protein</fullName>
    </submittedName>
</protein>
<accession>A0A9W9ALI0</accession>
<dbReference type="Proteomes" id="UP001150266">
    <property type="component" value="Unassembled WGS sequence"/>
</dbReference>
<dbReference type="EMBL" id="JAOTPV010000003">
    <property type="protein sequence ID" value="KAJ4485204.1"/>
    <property type="molecule type" value="Genomic_DNA"/>
</dbReference>
<proteinExistence type="predicted"/>
<gene>
    <name evidence="2" type="ORF">J3R30DRAFT_3437849</name>
</gene>
<evidence type="ECO:0000259" key="1">
    <source>
        <dbReference type="Pfam" id="PF00561"/>
    </source>
</evidence>
<dbReference type="Gene3D" id="3.40.50.1820">
    <property type="entry name" value="alpha/beta hydrolase"/>
    <property type="match status" value="1"/>
</dbReference>
<evidence type="ECO:0000313" key="2">
    <source>
        <dbReference type="EMBL" id="KAJ4485204.1"/>
    </source>
</evidence>
<dbReference type="PANTHER" id="PTHR43329">
    <property type="entry name" value="EPOXIDE HYDROLASE"/>
    <property type="match status" value="1"/>
</dbReference>
<sequence length="342" mass="38694">MPFINVSTSTGTTKFHYTISTPSCDDAQMIEPELPVLLFFHAFAFHTVFHSQFSDPLLRKFNLVTFDLRYHGDTESDTVPERYGQEEAAEDAIAFINALQLPPSHFIALDLGSIIALQVAVMFPAQVLSLFIMSHVCLEELPEVQEGRTELYDLWTSGSPDAKADVAIGYTQYTFSNNVSNLAKALCDSTLPVDLRNWSAEHLQEYQLISYNIFCNRKSQPKTVLSRIHCPVKLLHGGDSVVYKSSYTEEFMKSLRNAGVDASMETIPNAPHYLCVDYGNEVNRMIHDLVDHCTPERSISPTTSPVDVRSPWDEILRQYGWEPERKNQLDDDDITVSFPTRN</sequence>